<organism evidence="2 3">
    <name type="scientific">Enhygromyxa salina</name>
    <dbReference type="NCBI Taxonomy" id="215803"/>
    <lineage>
        <taxon>Bacteria</taxon>
        <taxon>Pseudomonadati</taxon>
        <taxon>Myxococcota</taxon>
        <taxon>Polyangia</taxon>
        <taxon>Nannocystales</taxon>
        <taxon>Nannocystaceae</taxon>
        <taxon>Enhygromyxa</taxon>
    </lineage>
</organism>
<comment type="caution">
    <text evidence="2">The sequence shown here is derived from an EMBL/GenBank/DDBJ whole genome shotgun (WGS) entry which is preliminary data.</text>
</comment>
<feature type="region of interest" description="Disordered" evidence="1">
    <location>
        <begin position="1"/>
        <end position="83"/>
    </location>
</feature>
<dbReference type="AlphaFoldDB" id="A0A0C2DHH2"/>
<gene>
    <name evidence="2" type="ORF">DB30_04612</name>
</gene>
<protein>
    <submittedName>
        <fullName evidence="2">Uncharacterized protein</fullName>
    </submittedName>
</protein>
<dbReference type="Proteomes" id="UP000031599">
    <property type="component" value="Unassembled WGS sequence"/>
</dbReference>
<evidence type="ECO:0000313" key="3">
    <source>
        <dbReference type="Proteomes" id="UP000031599"/>
    </source>
</evidence>
<reference evidence="2 3" key="1">
    <citation type="submission" date="2014-12" db="EMBL/GenBank/DDBJ databases">
        <title>Genome assembly of Enhygromyxa salina DSM 15201.</title>
        <authorList>
            <person name="Sharma G."/>
            <person name="Subramanian S."/>
        </authorList>
    </citation>
    <scope>NUCLEOTIDE SEQUENCE [LARGE SCALE GENOMIC DNA]</scope>
    <source>
        <strain evidence="2 3">DSM 15201</strain>
    </source>
</reference>
<proteinExistence type="predicted"/>
<evidence type="ECO:0000313" key="2">
    <source>
        <dbReference type="EMBL" id="KIG19147.1"/>
    </source>
</evidence>
<sequence length="103" mass="10710">MAQMLARSDAACPPFPAPISAPEVGAAQGRRARLAHPSLHPGRAAWSPNRPTAALNTGPGRSEPAASSKPVRGSAWPSHRLGQATRPKPVAIWAIILSPIGTR</sequence>
<dbReference type="EMBL" id="JMCC02000004">
    <property type="protein sequence ID" value="KIG19147.1"/>
    <property type="molecule type" value="Genomic_DNA"/>
</dbReference>
<evidence type="ECO:0000256" key="1">
    <source>
        <dbReference type="SAM" id="MobiDB-lite"/>
    </source>
</evidence>
<accession>A0A0C2DHH2</accession>
<name>A0A0C2DHH2_9BACT</name>